<protein>
    <submittedName>
        <fullName evidence="1">Uncharacterized protein</fullName>
    </submittedName>
</protein>
<sequence>MPCPTSLLVEWCRLPSHGHPARTPSFRWSGALADAIPFHGAPPLLDLSPAPSAVRDVLPPCRSSVSYRPPFPVTTSHLFHSIRRSREEA</sequence>
<name>A0A0A8Y6P6_ARUDO</name>
<accession>A0A0A8Y6P6</accession>
<evidence type="ECO:0000313" key="1">
    <source>
        <dbReference type="EMBL" id="JAD20740.1"/>
    </source>
</evidence>
<dbReference type="AlphaFoldDB" id="A0A0A8Y6P6"/>
<organism evidence="1">
    <name type="scientific">Arundo donax</name>
    <name type="common">Giant reed</name>
    <name type="synonym">Donax arundinaceus</name>
    <dbReference type="NCBI Taxonomy" id="35708"/>
    <lineage>
        <taxon>Eukaryota</taxon>
        <taxon>Viridiplantae</taxon>
        <taxon>Streptophyta</taxon>
        <taxon>Embryophyta</taxon>
        <taxon>Tracheophyta</taxon>
        <taxon>Spermatophyta</taxon>
        <taxon>Magnoliopsida</taxon>
        <taxon>Liliopsida</taxon>
        <taxon>Poales</taxon>
        <taxon>Poaceae</taxon>
        <taxon>PACMAD clade</taxon>
        <taxon>Arundinoideae</taxon>
        <taxon>Arundineae</taxon>
        <taxon>Arundo</taxon>
    </lineage>
</organism>
<dbReference type="EMBL" id="GBRH01277155">
    <property type="protein sequence ID" value="JAD20740.1"/>
    <property type="molecule type" value="Transcribed_RNA"/>
</dbReference>
<proteinExistence type="predicted"/>
<reference evidence="1" key="2">
    <citation type="journal article" date="2015" name="Data Brief">
        <title>Shoot transcriptome of the giant reed, Arundo donax.</title>
        <authorList>
            <person name="Barrero R.A."/>
            <person name="Guerrero F.D."/>
            <person name="Moolhuijzen P."/>
            <person name="Goolsby J.A."/>
            <person name="Tidwell J."/>
            <person name="Bellgard S.E."/>
            <person name="Bellgard M.I."/>
        </authorList>
    </citation>
    <scope>NUCLEOTIDE SEQUENCE</scope>
    <source>
        <tissue evidence="1">Shoot tissue taken approximately 20 cm above the soil surface</tissue>
    </source>
</reference>
<reference evidence="1" key="1">
    <citation type="submission" date="2014-09" db="EMBL/GenBank/DDBJ databases">
        <authorList>
            <person name="Magalhaes I.L.F."/>
            <person name="Oliveira U."/>
            <person name="Santos F.R."/>
            <person name="Vidigal T.H.D.A."/>
            <person name="Brescovit A.D."/>
            <person name="Santos A.J."/>
        </authorList>
    </citation>
    <scope>NUCLEOTIDE SEQUENCE</scope>
    <source>
        <tissue evidence="1">Shoot tissue taken approximately 20 cm above the soil surface</tissue>
    </source>
</reference>